<dbReference type="GO" id="GO:0046316">
    <property type="term" value="F:gluconokinase activity"/>
    <property type="evidence" value="ECO:0007669"/>
    <property type="project" value="UniProtKB-EC"/>
</dbReference>
<evidence type="ECO:0000256" key="2">
    <source>
        <dbReference type="ARBA" id="ARBA00008420"/>
    </source>
</evidence>
<organism evidence="10 11">
    <name type="scientific">Parelaphostrongylus tenuis</name>
    <name type="common">Meningeal worm</name>
    <dbReference type="NCBI Taxonomy" id="148309"/>
    <lineage>
        <taxon>Eukaryota</taxon>
        <taxon>Metazoa</taxon>
        <taxon>Ecdysozoa</taxon>
        <taxon>Nematoda</taxon>
        <taxon>Chromadorea</taxon>
        <taxon>Rhabditida</taxon>
        <taxon>Rhabditina</taxon>
        <taxon>Rhabditomorpha</taxon>
        <taxon>Strongyloidea</taxon>
        <taxon>Metastrongylidae</taxon>
        <taxon>Parelaphostrongylus</taxon>
    </lineage>
</organism>
<dbReference type="AlphaFoldDB" id="A0AAD5MSP1"/>
<dbReference type="NCBIfam" id="TIGR01313">
    <property type="entry name" value="therm_gnt_kin"/>
    <property type="match status" value="1"/>
</dbReference>
<comment type="caution">
    <text evidence="10">The sequence shown here is derived from an EMBL/GenBank/DDBJ whole genome shotgun (WGS) entry which is preliminary data.</text>
</comment>
<accession>A0AAD5MSP1</accession>
<sequence length="130" mass="14825">MGFDVIFVMGVCGCGKTTVGRQLAARIGYTYKDGDDFHSESNLAKMKAGIPLNDEDRKPWLTAINEYCITHKNTVVGCSALRLQYRNVLRRNVHCQFIFLNVSRRLWKLVCETGRIISCLRLSWTLNLPL</sequence>
<evidence type="ECO:0000256" key="9">
    <source>
        <dbReference type="RuleBase" id="RU363066"/>
    </source>
</evidence>
<dbReference type="Gene3D" id="3.40.50.300">
    <property type="entry name" value="P-loop containing nucleotide triphosphate hydrolases"/>
    <property type="match status" value="1"/>
</dbReference>
<gene>
    <name evidence="10" type="ORF">KIN20_020290</name>
</gene>
<dbReference type="Proteomes" id="UP001196413">
    <property type="component" value="Unassembled WGS sequence"/>
</dbReference>
<dbReference type="EC" id="2.7.1.12" evidence="3 9"/>
<keyword evidence="5 9" id="KW-0547">Nucleotide-binding</keyword>
<reference evidence="10" key="1">
    <citation type="submission" date="2021-06" db="EMBL/GenBank/DDBJ databases">
        <title>Parelaphostrongylus tenuis whole genome reference sequence.</title>
        <authorList>
            <person name="Garwood T.J."/>
            <person name="Larsen P.A."/>
            <person name="Fountain-Jones N.M."/>
            <person name="Garbe J.R."/>
            <person name="Macchietto M.G."/>
            <person name="Kania S.A."/>
            <person name="Gerhold R.W."/>
            <person name="Richards J.E."/>
            <person name="Wolf T.M."/>
        </authorList>
    </citation>
    <scope>NUCLEOTIDE SEQUENCE</scope>
    <source>
        <strain evidence="10">MNPRO001-30</strain>
        <tissue evidence="10">Meninges</tissue>
    </source>
</reference>
<keyword evidence="4 9" id="KW-0808">Transferase</keyword>
<dbReference type="InterPro" id="IPR027417">
    <property type="entry name" value="P-loop_NTPase"/>
</dbReference>
<dbReference type="SUPFAM" id="SSF52540">
    <property type="entry name" value="P-loop containing nucleoside triphosphate hydrolases"/>
    <property type="match status" value="1"/>
</dbReference>
<dbReference type="PANTHER" id="PTHR43442">
    <property type="entry name" value="GLUCONOKINASE-RELATED"/>
    <property type="match status" value="1"/>
</dbReference>
<evidence type="ECO:0000256" key="5">
    <source>
        <dbReference type="ARBA" id="ARBA00022741"/>
    </source>
</evidence>
<comment type="similarity">
    <text evidence="2 9">Belongs to the gluconokinase GntK/GntV family.</text>
</comment>
<protein>
    <recommendedName>
        <fullName evidence="3 9">Gluconokinase</fullName>
        <ecNumber evidence="3 9">2.7.1.12</ecNumber>
    </recommendedName>
</protein>
<evidence type="ECO:0000256" key="1">
    <source>
        <dbReference type="ARBA" id="ARBA00004875"/>
    </source>
</evidence>
<dbReference type="InterPro" id="IPR031322">
    <property type="entry name" value="Shikimate/glucono_kinase"/>
</dbReference>
<dbReference type="GO" id="GO:0005524">
    <property type="term" value="F:ATP binding"/>
    <property type="evidence" value="ECO:0007669"/>
    <property type="project" value="UniProtKB-KW"/>
</dbReference>
<evidence type="ECO:0000256" key="3">
    <source>
        <dbReference type="ARBA" id="ARBA00012054"/>
    </source>
</evidence>
<evidence type="ECO:0000256" key="4">
    <source>
        <dbReference type="ARBA" id="ARBA00022679"/>
    </source>
</evidence>
<keyword evidence="11" id="KW-1185">Reference proteome</keyword>
<proteinExistence type="inferred from homology"/>
<evidence type="ECO:0000313" key="10">
    <source>
        <dbReference type="EMBL" id="KAJ1361113.1"/>
    </source>
</evidence>
<dbReference type="CDD" id="cd02021">
    <property type="entry name" value="GntK"/>
    <property type="match status" value="1"/>
</dbReference>
<dbReference type="Pfam" id="PF01202">
    <property type="entry name" value="SKI"/>
    <property type="match status" value="1"/>
</dbReference>
<comment type="catalytic activity">
    <reaction evidence="8 9">
        <text>D-gluconate + ATP = 6-phospho-D-gluconate + ADP + H(+)</text>
        <dbReference type="Rhea" id="RHEA:19433"/>
        <dbReference type="ChEBI" id="CHEBI:15378"/>
        <dbReference type="ChEBI" id="CHEBI:18391"/>
        <dbReference type="ChEBI" id="CHEBI:30616"/>
        <dbReference type="ChEBI" id="CHEBI:58759"/>
        <dbReference type="ChEBI" id="CHEBI:456216"/>
        <dbReference type="EC" id="2.7.1.12"/>
    </reaction>
</comment>
<name>A0AAD5MSP1_PARTN</name>
<dbReference type="GO" id="GO:0005975">
    <property type="term" value="P:carbohydrate metabolic process"/>
    <property type="evidence" value="ECO:0007669"/>
    <property type="project" value="InterPro"/>
</dbReference>
<evidence type="ECO:0000313" key="11">
    <source>
        <dbReference type="Proteomes" id="UP001196413"/>
    </source>
</evidence>
<evidence type="ECO:0000256" key="8">
    <source>
        <dbReference type="ARBA" id="ARBA00048090"/>
    </source>
</evidence>
<dbReference type="PANTHER" id="PTHR43442:SF3">
    <property type="entry name" value="GLUCONOKINASE-RELATED"/>
    <property type="match status" value="1"/>
</dbReference>
<comment type="pathway">
    <text evidence="1 9">Carbohydrate acid metabolism; D-gluconate degradation.</text>
</comment>
<keyword evidence="6 9" id="KW-0418">Kinase</keyword>
<keyword evidence="7 9" id="KW-0067">ATP-binding</keyword>
<dbReference type="InterPro" id="IPR006001">
    <property type="entry name" value="Therm_gnt_kin"/>
</dbReference>
<evidence type="ECO:0000256" key="7">
    <source>
        <dbReference type="ARBA" id="ARBA00022840"/>
    </source>
</evidence>
<dbReference type="GO" id="GO:0005737">
    <property type="term" value="C:cytoplasm"/>
    <property type="evidence" value="ECO:0007669"/>
    <property type="project" value="TreeGrafter"/>
</dbReference>
<evidence type="ECO:0000256" key="6">
    <source>
        <dbReference type="ARBA" id="ARBA00022777"/>
    </source>
</evidence>
<dbReference type="EMBL" id="JAHQIW010004116">
    <property type="protein sequence ID" value="KAJ1361113.1"/>
    <property type="molecule type" value="Genomic_DNA"/>
</dbReference>